<organism evidence="1 2">
    <name type="scientific">Chimaeribacter coloradensis</name>
    <dbReference type="NCBI Taxonomy" id="2060068"/>
    <lineage>
        <taxon>Bacteria</taxon>
        <taxon>Pseudomonadati</taxon>
        <taxon>Pseudomonadota</taxon>
        <taxon>Gammaproteobacteria</taxon>
        <taxon>Enterobacterales</taxon>
        <taxon>Yersiniaceae</taxon>
        <taxon>Chimaeribacter</taxon>
    </lineage>
</organism>
<dbReference type="InterPro" id="IPR018841">
    <property type="entry name" value="DUF2442"/>
</dbReference>
<dbReference type="Pfam" id="PF10387">
    <property type="entry name" value="DUF2442"/>
    <property type="match status" value="1"/>
</dbReference>
<evidence type="ECO:0000313" key="2">
    <source>
        <dbReference type="Proteomes" id="UP000234503"/>
    </source>
</evidence>
<protein>
    <submittedName>
        <fullName evidence="1">DUF2442 domain-containing protein</fullName>
    </submittedName>
</protein>
<comment type="caution">
    <text evidence="1">The sequence shown here is derived from an EMBL/GenBank/DDBJ whole genome shotgun (WGS) entry which is preliminary data.</text>
</comment>
<dbReference type="EMBL" id="PJZH01000056">
    <property type="protein sequence ID" value="PLR29239.1"/>
    <property type="molecule type" value="Genomic_DNA"/>
</dbReference>
<gene>
    <name evidence="1" type="ORF">CYR32_21030</name>
</gene>
<evidence type="ECO:0000313" key="1">
    <source>
        <dbReference type="EMBL" id="PLR29239.1"/>
    </source>
</evidence>
<proteinExistence type="predicted"/>
<dbReference type="Proteomes" id="UP000234503">
    <property type="component" value="Unassembled WGS sequence"/>
</dbReference>
<name>A0A2N5DSR8_9GAMM</name>
<dbReference type="RefSeq" id="WP_046289657.1">
    <property type="nucleotide sequence ID" value="NZ_PJZH01000056.1"/>
</dbReference>
<sequence>MSVSIKSAKFDPYNMWLQLSDGRTLGVPLAYFPVLENASTEQLEKFELSPYGIHWDELNEDLGLEGFLSTQKLQPVRARSVKKA</sequence>
<dbReference type="Gene3D" id="3.30.2020.40">
    <property type="entry name" value="Uncharacterised protein PF10387, DUF2442"/>
    <property type="match status" value="1"/>
</dbReference>
<dbReference type="AlphaFoldDB" id="A0A2N5DSR8"/>
<reference evidence="1 2" key="1">
    <citation type="submission" date="2017-12" db="EMBL/GenBank/DDBJ databases">
        <title>Characterization of six clinical isolates of Enterochimera gen. nov., a novel genus of the Yersiniaciae family and the three species Enterochimera arupensis sp. nov., Enterochimera coloradensis sp. nov, and Enterochimera californica sp. nov.</title>
        <authorList>
            <person name="Rossi A."/>
            <person name="Fisher M."/>
        </authorList>
    </citation>
    <scope>NUCLEOTIDE SEQUENCE [LARGE SCALE GENOMIC DNA]</scope>
    <source>
        <strain evidence="2">2016-Iso4</strain>
    </source>
</reference>
<accession>A0A2N5DSR8</accession>
<dbReference type="OrthoDB" id="9807561at2"/>
<keyword evidence="2" id="KW-1185">Reference proteome</keyword>